<reference evidence="1" key="1">
    <citation type="journal article" date="2014" name="Front. Microbiol.">
        <title>High frequency of phylogenetically diverse reductive dehalogenase-homologous genes in deep subseafloor sedimentary metagenomes.</title>
        <authorList>
            <person name="Kawai M."/>
            <person name="Futagami T."/>
            <person name="Toyoda A."/>
            <person name="Takaki Y."/>
            <person name="Nishi S."/>
            <person name="Hori S."/>
            <person name="Arai W."/>
            <person name="Tsubouchi T."/>
            <person name="Morono Y."/>
            <person name="Uchiyama I."/>
            <person name="Ito T."/>
            <person name="Fujiyama A."/>
            <person name="Inagaki F."/>
            <person name="Takami H."/>
        </authorList>
    </citation>
    <scope>NUCLEOTIDE SEQUENCE</scope>
    <source>
        <strain evidence="1">Expedition CK06-06</strain>
    </source>
</reference>
<protein>
    <submittedName>
        <fullName evidence="1">Uncharacterized protein</fullName>
    </submittedName>
</protein>
<dbReference type="EMBL" id="BARU01031816">
    <property type="protein sequence ID" value="GAH63998.1"/>
    <property type="molecule type" value="Genomic_DNA"/>
</dbReference>
<name>X1J2M0_9ZZZZ</name>
<gene>
    <name evidence="1" type="ORF">S03H2_50265</name>
</gene>
<proteinExistence type="predicted"/>
<dbReference type="AlphaFoldDB" id="X1J2M0"/>
<feature type="non-terminal residue" evidence="1">
    <location>
        <position position="242"/>
    </location>
</feature>
<accession>X1J2M0</accession>
<evidence type="ECO:0000313" key="1">
    <source>
        <dbReference type="EMBL" id="GAH63998.1"/>
    </source>
</evidence>
<comment type="caution">
    <text evidence="1">The sequence shown here is derived from an EMBL/GenBank/DDBJ whole genome shotgun (WGS) entry which is preliminary data.</text>
</comment>
<organism evidence="1">
    <name type="scientific">marine sediment metagenome</name>
    <dbReference type="NCBI Taxonomy" id="412755"/>
    <lineage>
        <taxon>unclassified sequences</taxon>
        <taxon>metagenomes</taxon>
        <taxon>ecological metagenomes</taxon>
    </lineage>
</organism>
<sequence length="242" mass="28065">MKYNYQSLTLSENQKLWLSEIFKGTSRRKIKAKLWKQIEPDFDPNSIDQSLFWGDRLSLIGIWYIDSKSALFGQVDKLIKTIKEQIINNPDLESISSEELSKLTTIPKEEVELTLHYMHQLGHFFSSASGKSDKPGYSELFFQDEKVFNDYLIFKSLDQLLEERFNSEHEARKFVPSDSLYAATPVIKSEIRKGTALIIMAIDPDKPELEDINNTIKEVCSKFGIKAYRSDEIEHQERITDV</sequence>